<protein>
    <submittedName>
        <fullName evidence="2">Ribosomal large subunit pseudouridine synthase D</fullName>
        <ecNumber evidence="2">5.4.99.23</ecNumber>
    </submittedName>
</protein>
<name>A0A644TJE7_9ZZZZ</name>
<sequence>MDTFILSQNSKPIHLKDFLASQSISAIIYRKLKLSGCLWVNNTPPRGNILLQPGSVVTIDYLENPSTLIPEKGSLKIIYEDEYLIIVNKPAGMLVHPTTKNMQGTLANLIAGHYKASGISTGIHPVSRLDKNTSGLVLFAKKAYIQFAFALHPPHKEYLGLVVGVPSEQCGTISVPISRKPGSIIEREVNKSTGKYARTDYYVIKTYNNLALVKFVLHTGRTHQIRVHTAYRGHPLYDDNLYGKKGPQGRHCLHANRLRFEHPITHKNIDVSCILPSDMLKIINLHKA</sequence>
<dbReference type="SUPFAM" id="SSF55120">
    <property type="entry name" value="Pseudouridine synthase"/>
    <property type="match status" value="1"/>
</dbReference>
<dbReference type="InterPro" id="IPR006145">
    <property type="entry name" value="PsdUridine_synth_RsuA/RluA"/>
</dbReference>
<dbReference type="EMBL" id="VSSQ01000035">
    <property type="protein sequence ID" value="MPL67125.1"/>
    <property type="molecule type" value="Genomic_DNA"/>
</dbReference>
<dbReference type="GO" id="GO:0160140">
    <property type="term" value="F:23S rRNA pseudouridine(1911/1915/1917) synthase activity"/>
    <property type="evidence" value="ECO:0007669"/>
    <property type="project" value="UniProtKB-EC"/>
</dbReference>
<dbReference type="GO" id="GO:0003723">
    <property type="term" value="F:RNA binding"/>
    <property type="evidence" value="ECO:0007669"/>
    <property type="project" value="InterPro"/>
</dbReference>
<reference evidence="2" key="1">
    <citation type="submission" date="2019-08" db="EMBL/GenBank/DDBJ databases">
        <authorList>
            <person name="Kucharzyk K."/>
            <person name="Murdoch R.W."/>
            <person name="Higgins S."/>
            <person name="Loffler F."/>
        </authorList>
    </citation>
    <scope>NUCLEOTIDE SEQUENCE</scope>
</reference>
<organism evidence="2">
    <name type="scientific">bioreactor metagenome</name>
    <dbReference type="NCBI Taxonomy" id="1076179"/>
    <lineage>
        <taxon>unclassified sequences</taxon>
        <taxon>metagenomes</taxon>
        <taxon>ecological metagenomes</taxon>
    </lineage>
</organism>
<evidence type="ECO:0000313" key="2">
    <source>
        <dbReference type="EMBL" id="MPL67125.1"/>
    </source>
</evidence>
<dbReference type="AlphaFoldDB" id="A0A644TJE7"/>
<keyword evidence="2" id="KW-0413">Isomerase</keyword>
<evidence type="ECO:0000259" key="1">
    <source>
        <dbReference type="Pfam" id="PF00849"/>
    </source>
</evidence>
<feature type="domain" description="Pseudouridine synthase RsuA/RluA-like" evidence="1">
    <location>
        <begin position="83"/>
        <end position="230"/>
    </location>
</feature>
<comment type="caution">
    <text evidence="2">The sequence shown here is derived from an EMBL/GenBank/DDBJ whole genome shotgun (WGS) entry which is preliminary data.</text>
</comment>
<accession>A0A644TJE7</accession>
<dbReference type="CDD" id="cd02869">
    <property type="entry name" value="PseudoU_synth_RluA_like"/>
    <property type="match status" value="1"/>
</dbReference>
<dbReference type="PANTHER" id="PTHR21600">
    <property type="entry name" value="MITOCHONDRIAL RNA PSEUDOURIDINE SYNTHASE"/>
    <property type="match status" value="1"/>
</dbReference>
<dbReference type="EC" id="5.4.99.23" evidence="2"/>
<gene>
    <name evidence="2" type="primary">rluD_8</name>
    <name evidence="2" type="ORF">SDC9_12815</name>
</gene>
<dbReference type="InterPro" id="IPR050188">
    <property type="entry name" value="RluA_PseudoU_synthase"/>
</dbReference>
<dbReference type="NCBIfam" id="TIGR00005">
    <property type="entry name" value="rluA_subfam"/>
    <property type="match status" value="1"/>
</dbReference>
<proteinExistence type="predicted"/>
<dbReference type="InterPro" id="IPR020103">
    <property type="entry name" value="PsdUridine_synth_cat_dom_sf"/>
</dbReference>
<dbReference type="Pfam" id="PF00849">
    <property type="entry name" value="PseudoU_synth_2"/>
    <property type="match status" value="1"/>
</dbReference>
<dbReference type="PANTHER" id="PTHR21600:SF35">
    <property type="entry name" value="PSEUDOURIDINE SYNTHASE"/>
    <property type="match status" value="1"/>
</dbReference>
<dbReference type="Gene3D" id="3.30.2350.10">
    <property type="entry name" value="Pseudouridine synthase"/>
    <property type="match status" value="1"/>
</dbReference>
<dbReference type="GO" id="GO:0000455">
    <property type="term" value="P:enzyme-directed rRNA pseudouridine synthesis"/>
    <property type="evidence" value="ECO:0007669"/>
    <property type="project" value="TreeGrafter"/>
</dbReference>
<dbReference type="InterPro" id="IPR006225">
    <property type="entry name" value="PsdUridine_synth_RluC/D"/>
</dbReference>